<gene>
    <name evidence="4" type="ORF">SINC0208_LOCUS4424</name>
</gene>
<accession>A0A7S3MXX3</accession>
<evidence type="ECO:0000256" key="2">
    <source>
        <dbReference type="SAM" id="MobiDB-lite"/>
    </source>
</evidence>
<reference evidence="4" key="1">
    <citation type="submission" date="2021-01" db="EMBL/GenBank/DDBJ databases">
        <authorList>
            <person name="Corre E."/>
            <person name="Pelletier E."/>
            <person name="Niang G."/>
            <person name="Scheremetjew M."/>
            <person name="Finn R."/>
            <person name="Kale V."/>
            <person name="Holt S."/>
            <person name="Cochrane G."/>
            <person name="Meng A."/>
            <person name="Brown T."/>
            <person name="Cohen L."/>
        </authorList>
    </citation>
    <scope>NUCLEOTIDE SEQUENCE</scope>
    <source>
        <strain evidence="4">S3</strain>
    </source>
</reference>
<dbReference type="CDD" id="cd00093">
    <property type="entry name" value="HTH_XRE"/>
    <property type="match status" value="1"/>
</dbReference>
<dbReference type="SUPFAM" id="SSF47413">
    <property type="entry name" value="lambda repressor-like DNA-binding domains"/>
    <property type="match status" value="1"/>
</dbReference>
<dbReference type="AlphaFoldDB" id="A0A7S3MXX3"/>
<name>A0A7S3MXX3_9SPIT</name>
<feature type="domain" description="HTH cro/C1-type" evidence="3">
    <location>
        <begin position="93"/>
        <end position="147"/>
    </location>
</feature>
<sequence>MEWNEVKEKPKKQTKKHDDEEEKPQYGGKGAKGKLIAGPVRNGQMHAEGARDHAPSNDNAATHIAEFDYYVDDDKFTNEIKYETVSHECAQAVQEARLAAKMTQEKLAHTIGQKTSIIHDIENGSAKYNANVINDIERALSVKIPRGRKKK</sequence>
<dbReference type="PROSITE" id="PS50943">
    <property type="entry name" value="HTH_CROC1"/>
    <property type="match status" value="1"/>
</dbReference>
<keyword evidence="1" id="KW-0238">DNA-binding</keyword>
<dbReference type="Pfam" id="PF01381">
    <property type="entry name" value="HTH_3"/>
    <property type="match status" value="1"/>
</dbReference>
<dbReference type="EMBL" id="HBIH01010676">
    <property type="protein sequence ID" value="CAE0323838.1"/>
    <property type="molecule type" value="Transcribed_RNA"/>
</dbReference>
<proteinExistence type="predicted"/>
<evidence type="ECO:0000313" key="4">
    <source>
        <dbReference type="EMBL" id="CAE0323838.1"/>
    </source>
</evidence>
<dbReference type="InterPro" id="IPR010982">
    <property type="entry name" value="Lambda_DNA-bd_dom_sf"/>
</dbReference>
<dbReference type="GO" id="GO:0005634">
    <property type="term" value="C:nucleus"/>
    <property type="evidence" value="ECO:0007669"/>
    <property type="project" value="TreeGrafter"/>
</dbReference>
<evidence type="ECO:0000256" key="1">
    <source>
        <dbReference type="ARBA" id="ARBA00023125"/>
    </source>
</evidence>
<dbReference type="PANTHER" id="PTHR10245">
    <property type="entry name" value="ENDOTHELIAL DIFFERENTIATION-RELATED FACTOR 1 MULTIPROTEIN BRIDGING FACTOR 1"/>
    <property type="match status" value="1"/>
</dbReference>
<feature type="region of interest" description="Disordered" evidence="2">
    <location>
        <begin position="1"/>
        <end position="36"/>
    </location>
</feature>
<evidence type="ECO:0000259" key="3">
    <source>
        <dbReference type="PROSITE" id="PS50943"/>
    </source>
</evidence>
<dbReference type="InterPro" id="IPR001387">
    <property type="entry name" value="Cro/C1-type_HTH"/>
</dbReference>
<dbReference type="GO" id="GO:0003677">
    <property type="term" value="F:DNA binding"/>
    <property type="evidence" value="ECO:0007669"/>
    <property type="project" value="UniProtKB-KW"/>
</dbReference>
<dbReference type="Gene3D" id="1.10.260.40">
    <property type="entry name" value="lambda repressor-like DNA-binding domains"/>
    <property type="match status" value="1"/>
</dbReference>
<organism evidence="4">
    <name type="scientific">Strombidium inclinatum</name>
    <dbReference type="NCBI Taxonomy" id="197538"/>
    <lineage>
        <taxon>Eukaryota</taxon>
        <taxon>Sar</taxon>
        <taxon>Alveolata</taxon>
        <taxon>Ciliophora</taxon>
        <taxon>Intramacronucleata</taxon>
        <taxon>Spirotrichea</taxon>
        <taxon>Oligotrichia</taxon>
        <taxon>Strombidiidae</taxon>
        <taxon>Strombidium</taxon>
    </lineage>
</organism>
<protein>
    <recommendedName>
        <fullName evidence="3">HTH cro/C1-type domain-containing protein</fullName>
    </recommendedName>
</protein>
<dbReference type="SMART" id="SM00530">
    <property type="entry name" value="HTH_XRE"/>
    <property type="match status" value="1"/>
</dbReference>
<dbReference type="PANTHER" id="PTHR10245:SF15">
    <property type="entry name" value="ENDOTHELIAL DIFFERENTIATION-RELATED FACTOR 1"/>
    <property type="match status" value="1"/>
</dbReference>